<reference evidence="4 5" key="1">
    <citation type="submission" date="2020-04" db="EMBL/GenBank/DDBJ databases">
        <authorList>
            <consortium name="Desulfovibrio sp. FSS-1 genome sequencing consortium"/>
            <person name="Shimoshige H."/>
            <person name="Kobayashi H."/>
            <person name="Maekawa T."/>
        </authorList>
    </citation>
    <scope>NUCLEOTIDE SEQUENCE [LARGE SCALE GENOMIC DNA]</scope>
    <source>
        <strain evidence="4 5">SIID29052-01</strain>
    </source>
</reference>
<dbReference type="Gene3D" id="3.10.580.10">
    <property type="entry name" value="CBS-domain"/>
    <property type="match status" value="1"/>
</dbReference>
<evidence type="ECO:0000256" key="2">
    <source>
        <dbReference type="PROSITE-ProRule" id="PRU00703"/>
    </source>
</evidence>
<evidence type="ECO:0000256" key="1">
    <source>
        <dbReference type="ARBA" id="ARBA00022737"/>
    </source>
</evidence>
<dbReference type="PANTHER" id="PTHR48108:SF34">
    <property type="entry name" value="CBS DOMAIN-CONTAINING PROTEIN YHCV"/>
    <property type="match status" value="1"/>
</dbReference>
<organism evidence="4 5">
    <name type="scientific">Fundidesulfovibrio magnetotacticus</name>
    <dbReference type="NCBI Taxonomy" id="2730080"/>
    <lineage>
        <taxon>Bacteria</taxon>
        <taxon>Pseudomonadati</taxon>
        <taxon>Thermodesulfobacteriota</taxon>
        <taxon>Desulfovibrionia</taxon>
        <taxon>Desulfovibrionales</taxon>
        <taxon>Desulfovibrionaceae</taxon>
        <taxon>Fundidesulfovibrio</taxon>
    </lineage>
</organism>
<sequence>MYVGLKMLKSFQTVTPKTPVLQAQKLLDQADLWMLLVTDGDRLVGYLRSEDISAALPSVMTTLDKHEALYLVSKLTVDKIMRRDITTVPPELEIEAAADIMCKKNLAGLAVTDARGALVGYISRTVMLEVFVEEMGFRDGGSRLVVEVEDRRGVLHELSGIVLEHGVSIISTGTFYHDGQRMVVLRLACDDASPIAAAIQQRGYRLMCAADFVAEWIRQ</sequence>
<dbReference type="RefSeq" id="WP_173083814.1">
    <property type="nucleotide sequence ID" value="NZ_BLTE01000008.1"/>
</dbReference>
<protein>
    <recommendedName>
        <fullName evidence="3">CBS domain-containing protein</fullName>
    </recommendedName>
</protein>
<dbReference type="InterPro" id="IPR046342">
    <property type="entry name" value="CBS_dom_sf"/>
</dbReference>
<proteinExistence type="predicted"/>
<dbReference type="AlphaFoldDB" id="A0A6V8LUT5"/>
<reference evidence="4 5" key="2">
    <citation type="submission" date="2020-05" db="EMBL/GenBank/DDBJ databases">
        <title>Draft genome sequence of Desulfovibrio sp. strainFSS-1.</title>
        <authorList>
            <person name="Shimoshige H."/>
            <person name="Kobayashi H."/>
            <person name="Maekawa T."/>
        </authorList>
    </citation>
    <scope>NUCLEOTIDE SEQUENCE [LARGE SCALE GENOMIC DNA]</scope>
    <source>
        <strain evidence="4 5">SIID29052-01</strain>
    </source>
</reference>
<evidence type="ECO:0000313" key="5">
    <source>
        <dbReference type="Proteomes" id="UP000494245"/>
    </source>
</evidence>
<dbReference type="SMART" id="SM00116">
    <property type="entry name" value="CBS"/>
    <property type="match status" value="2"/>
</dbReference>
<name>A0A6V8LUT5_9BACT</name>
<feature type="domain" description="CBS" evidence="3">
    <location>
        <begin position="81"/>
        <end position="140"/>
    </location>
</feature>
<dbReference type="Gene3D" id="3.30.70.260">
    <property type="match status" value="1"/>
</dbReference>
<keyword evidence="2" id="KW-0129">CBS domain</keyword>
<dbReference type="PROSITE" id="PS51371">
    <property type="entry name" value="CBS"/>
    <property type="match status" value="2"/>
</dbReference>
<comment type="caution">
    <text evidence="4">The sequence shown here is derived from an EMBL/GenBank/DDBJ whole genome shotgun (WGS) entry which is preliminary data.</text>
</comment>
<dbReference type="SUPFAM" id="SSF54631">
    <property type="entry name" value="CBS-domain pair"/>
    <property type="match status" value="1"/>
</dbReference>
<feature type="domain" description="CBS" evidence="3">
    <location>
        <begin position="7"/>
        <end position="62"/>
    </location>
</feature>
<dbReference type="InterPro" id="IPR051462">
    <property type="entry name" value="CBS_domain-containing"/>
</dbReference>
<keyword evidence="1" id="KW-0677">Repeat</keyword>
<dbReference type="InterPro" id="IPR045865">
    <property type="entry name" value="ACT-like_dom_sf"/>
</dbReference>
<keyword evidence="5" id="KW-1185">Reference proteome</keyword>
<gene>
    <name evidence="4" type="ORF">NNJEOMEG_01917</name>
</gene>
<accession>A0A6V8LUT5</accession>
<evidence type="ECO:0000259" key="3">
    <source>
        <dbReference type="PROSITE" id="PS51371"/>
    </source>
</evidence>
<dbReference type="EMBL" id="BLTE01000008">
    <property type="protein sequence ID" value="GFK94078.1"/>
    <property type="molecule type" value="Genomic_DNA"/>
</dbReference>
<dbReference type="Proteomes" id="UP000494245">
    <property type="component" value="Unassembled WGS sequence"/>
</dbReference>
<dbReference type="InterPro" id="IPR000644">
    <property type="entry name" value="CBS_dom"/>
</dbReference>
<dbReference type="SUPFAM" id="SSF55021">
    <property type="entry name" value="ACT-like"/>
    <property type="match status" value="1"/>
</dbReference>
<dbReference type="Pfam" id="PF00571">
    <property type="entry name" value="CBS"/>
    <property type="match status" value="2"/>
</dbReference>
<evidence type="ECO:0000313" key="4">
    <source>
        <dbReference type="EMBL" id="GFK94078.1"/>
    </source>
</evidence>
<dbReference type="PANTHER" id="PTHR48108">
    <property type="entry name" value="CBS DOMAIN-CONTAINING PROTEIN CBSX2, CHLOROPLASTIC"/>
    <property type="match status" value="1"/>
</dbReference>